<sequence length="78" mass="8616">MSNKNQGQKPKGQLKNALVLTGVGLQMGIIIYLFVFLGKWLDSEYNNGDKLFVIFGTLLGVAVSLYAVVKQLNRINSK</sequence>
<evidence type="ECO:0000313" key="2">
    <source>
        <dbReference type="EMBL" id="XBG60964.1"/>
    </source>
</evidence>
<feature type="transmembrane region" description="Helical" evidence="1">
    <location>
        <begin position="17"/>
        <end position="38"/>
    </location>
</feature>
<dbReference type="RefSeq" id="WP_347923190.1">
    <property type="nucleotide sequence ID" value="NZ_CP157199.1"/>
</dbReference>
<dbReference type="EMBL" id="CP157199">
    <property type="protein sequence ID" value="XBG60964.1"/>
    <property type="molecule type" value="Genomic_DNA"/>
</dbReference>
<name>A0AAU7BRM0_9FLAO</name>
<organism evidence="2">
    <name type="scientific">Pontimicrobium sp. SW4</name>
    <dbReference type="NCBI Taxonomy" id="3153519"/>
    <lineage>
        <taxon>Bacteria</taxon>
        <taxon>Pseudomonadati</taxon>
        <taxon>Bacteroidota</taxon>
        <taxon>Flavobacteriia</taxon>
        <taxon>Flavobacteriales</taxon>
        <taxon>Flavobacteriaceae</taxon>
        <taxon>Pontimicrobium</taxon>
    </lineage>
</organism>
<dbReference type="AlphaFoldDB" id="A0AAU7BRM0"/>
<keyword evidence="1" id="KW-0472">Membrane</keyword>
<keyword evidence="1" id="KW-0812">Transmembrane</keyword>
<evidence type="ECO:0000256" key="1">
    <source>
        <dbReference type="SAM" id="Phobius"/>
    </source>
</evidence>
<protein>
    <submittedName>
        <fullName evidence="2">AtpZ/AtpI family protein</fullName>
    </submittedName>
</protein>
<dbReference type="Pfam" id="PF09527">
    <property type="entry name" value="ATPase_gene1"/>
    <property type="match status" value="1"/>
</dbReference>
<proteinExistence type="predicted"/>
<accession>A0AAU7BRM0</accession>
<reference evidence="2" key="1">
    <citation type="submission" date="2024-05" db="EMBL/GenBank/DDBJ databases">
        <title>Pontimicrobium maritimus sp. nov., isolated form sea water.</title>
        <authorList>
            <person name="Muhammad N."/>
            <person name="Vuong T.Q."/>
            <person name="Han H.L."/>
            <person name="Kim S.-G."/>
        </authorList>
    </citation>
    <scope>NUCLEOTIDE SEQUENCE</scope>
    <source>
        <strain evidence="2">SW4</strain>
    </source>
</reference>
<dbReference type="InterPro" id="IPR032820">
    <property type="entry name" value="ATPase_put"/>
</dbReference>
<keyword evidence="1" id="KW-1133">Transmembrane helix</keyword>
<feature type="transmembrane region" description="Helical" evidence="1">
    <location>
        <begin position="50"/>
        <end position="69"/>
    </location>
</feature>
<gene>
    <name evidence="2" type="ORF">ABGB03_13970</name>
</gene>